<dbReference type="Gene3D" id="3.90.420.10">
    <property type="entry name" value="Oxidoreductase, molybdopterin-binding domain"/>
    <property type="match status" value="1"/>
</dbReference>
<dbReference type="GO" id="GO:0030091">
    <property type="term" value="P:protein repair"/>
    <property type="evidence" value="ECO:0007669"/>
    <property type="project" value="UniProtKB-UniRule"/>
</dbReference>
<protein>
    <recommendedName>
        <fullName evidence="5">Protein-methionine-sulfoxide reductase catalytic subunit MsrP</fullName>
        <ecNumber evidence="5">1.8.5.-</ecNumber>
    </recommendedName>
</protein>
<dbReference type="NCBIfam" id="NF003767">
    <property type="entry name" value="PRK05363.1"/>
    <property type="match status" value="1"/>
</dbReference>
<dbReference type="InterPro" id="IPR000572">
    <property type="entry name" value="OxRdtase_Mopterin-bd_dom"/>
</dbReference>
<dbReference type="SUPFAM" id="SSF56524">
    <property type="entry name" value="Oxidoreductase molybdopterin-binding domain"/>
    <property type="match status" value="1"/>
</dbReference>
<dbReference type="Pfam" id="PF00174">
    <property type="entry name" value="Oxidored_molyb"/>
    <property type="match status" value="1"/>
</dbReference>
<dbReference type="PANTHER" id="PTHR43032:SF3">
    <property type="entry name" value="PROTEIN-METHIONINE-SULFOXIDE REDUCTASE CATALYTIC SUBUNIT MSRP"/>
    <property type="match status" value="1"/>
</dbReference>
<dbReference type="AlphaFoldDB" id="A0A918DYJ0"/>
<dbReference type="RefSeq" id="WP_188862716.1">
    <property type="nucleotide sequence ID" value="NZ_BMLT01000016.1"/>
</dbReference>
<feature type="binding site" evidence="5">
    <location>
        <position position="235"/>
    </location>
    <ligand>
        <name>Mo-molybdopterin</name>
        <dbReference type="ChEBI" id="CHEBI:71302"/>
    </ligand>
</feature>
<dbReference type="GO" id="GO:0043546">
    <property type="term" value="F:molybdopterin cofactor binding"/>
    <property type="evidence" value="ECO:0007669"/>
    <property type="project" value="UniProtKB-UniRule"/>
</dbReference>
<comment type="catalytic activity">
    <reaction evidence="5">
        <text>L-methionyl-[protein] + a quinone + H2O = L-methionyl-(R)-S-oxide-[protein] + a quinol</text>
        <dbReference type="Rhea" id="RHEA:51296"/>
        <dbReference type="Rhea" id="RHEA-COMP:12313"/>
        <dbReference type="Rhea" id="RHEA-COMP:12314"/>
        <dbReference type="ChEBI" id="CHEBI:15377"/>
        <dbReference type="ChEBI" id="CHEBI:16044"/>
        <dbReference type="ChEBI" id="CHEBI:24646"/>
        <dbReference type="ChEBI" id="CHEBI:45764"/>
        <dbReference type="ChEBI" id="CHEBI:132124"/>
    </reaction>
</comment>
<feature type="binding site" evidence="5">
    <location>
        <position position="240"/>
    </location>
    <ligand>
        <name>Mo-molybdopterin</name>
        <dbReference type="ChEBI" id="CHEBI:71302"/>
    </ligand>
</feature>
<dbReference type="HAMAP" id="MF_01206">
    <property type="entry name" value="MsrP"/>
    <property type="match status" value="1"/>
</dbReference>
<feature type="binding site" evidence="5">
    <location>
        <position position="185"/>
    </location>
    <ligand>
        <name>Mo-molybdopterin</name>
        <dbReference type="ChEBI" id="CHEBI:71302"/>
    </ligand>
</feature>
<evidence type="ECO:0000256" key="2">
    <source>
        <dbReference type="ARBA" id="ARBA00022723"/>
    </source>
</evidence>
<evidence type="ECO:0000256" key="1">
    <source>
        <dbReference type="ARBA" id="ARBA00022505"/>
    </source>
</evidence>
<comment type="function">
    <text evidence="5">Part of the MsrPQ system that repairs oxidized periplasmic proteins containing methionine sulfoxide residues (Met-O), using respiratory chain electrons. Thus protects these proteins from oxidative-stress damage caused by reactive species of oxygen and chlorine generated by the host defense mechanisms. MsrPQ is essential for the maintenance of envelope integrity under bleach stress, rescuing a wide series of structurally unrelated periplasmic proteins from methionine oxidation. The catalytic subunit MsrP is non-stereospecific, being able to reduce both (R-) and (S-) diastereoisomers of methionine sulfoxide.</text>
</comment>
<proteinExistence type="inferred from homology"/>
<feature type="binding site" evidence="5">
    <location>
        <begin position="95"/>
        <end position="96"/>
    </location>
    <ligand>
        <name>Mo-molybdopterin</name>
        <dbReference type="ChEBI" id="CHEBI:71302"/>
    </ligand>
</feature>
<evidence type="ECO:0000313" key="8">
    <source>
        <dbReference type="Proteomes" id="UP000599578"/>
    </source>
</evidence>
<name>A0A918DYJ0_9GAMM</name>
<gene>
    <name evidence="5 7" type="primary">msrP</name>
    <name evidence="7" type="ORF">GCM10011348_43170</name>
</gene>
<keyword evidence="1 5" id="KW-0500">Molybdenum</keyword>
<dbReference type="PANTHER" id="PTHR43032">
    <property type="entry name" value="PROTEIN-METHIONINE-SULFOXIDE REDUCTASE"/>
    <property type="match status" value="1"/>
</dbReference>
<comment type="PTM">
    <text evidence="5">Predicted to be exported by the Tat system. The position of the signal peptide cleavage has not been experimentally proven.</text>
</comment>
<organism evidence="7 8">
    <name type="scientific">Marinobacterium nitratireducens</name>
    <dbReference type="NCBI Taxonomy" id="518897"/>
    <lineage>
        <taxon>Bacteria</taxon>
        <taxon>Pseudomonadati</taxon>
        <taxon>Pseudomonadota</taxon>
        <taxon>Gammaproteobacteria</taxon>
        <taxon>Oceanospirillales</taxon>
        <taxon>Oceanospirillaceae</taxon>
        <taxon>Marinobacterium</taxon>
    </lineage>
</organism>
<dbReference type="GO" id="GO:0046872">
    <property type="term" value="F:metal ion binding"/>
    <property type="evidence" value="ECO:0007669"/>
    <property type="project" value="UniProtKB-KW"/>
</dbReference>
<comment type="cofactor">
    <cofactor evidence="5">
        <name>Mo-molybdopterin</name>
        <dbReference type="ChEBI" id="CHEBI:71302"/>
    </cofactor>
    <text evidence="5">Binds 1 Mo-molybdopterin (Mo-MPT) cofactor per subunit.</text>
</comment>
<dbReference type="InterPro" id="IPR006311">
    <property type="entry name" value="TAT_signal"/>
</dbReference>
<sequence>MLIKKPDPIKASEITPEPIYRNRRLFMQGLAGSAALALSGGAAAIPAYDLDADAPRYPGPDWLQSKLRAGARNEALSTAEKPAPYVNVITHNNFYEFGTGKQDPSRKAQNFKTDPWSVEIAGEVDKPGTYALEDLLQPHGIEERIYRLRCVEAWSMVIPWMGFPLGDLLKRFGPTSRAKYVAFTTLLDPEQMPGQGGFFSTLDWPYVEGLRMDEAMHPLTLLAVGLYGNALPPQNGAPFRLVVPWKYGFKSIKSIVRIELTESMPVTTWNQTAPNEYGFYANVNPEVDHPRWSQATERRLPSSLFSPNIIDTKPFNGYGDQVASLYSGMDLRKWF</sequence>
<dbReference type="GO" id="GO:0016672">
    <property type="term" value="F:oxidoreductase activity, acting on a sulfur group of donors, quinone or similar compound as acceptor"/>
    <property type="evidence" value="ECO:0007669"/>
    <property type="project" value="UniProtKB-UniRule"/>
</dbReference>
<keyword evidence="3 5" id="KW-0732">Signal</keyword>
<evidence type="ECO:0000256" key="3">
    <source>
        <dbReference type="ARBA" id="ARBA00022729"/>
    </source>
</evidence>
<evidence type="ECO:0000256" key="4">
    <source>
        <dbReference type="ARBA" id="ARBA00023002"/>
    </source>
</evidence>
<dbReference type="EC" id="1.8.5.-" evidence="5"/>
<comment type="catalytic activity">
    <reaction evidence="5">
        <text>L-methionyl-[protein] + a quinone + H2O = L-methionyl-(S)-S-oxide-[protein] + a quinol</text>
        <dbReference type="Rhea" id="RHEA:51292"/>
        <dbReference type="Rhea" id="RHEA-COMP:12313"/>
        <dbReference type="Rhea" id="RHEA-COMP:12315"/>
        <dbReference type="ChEBI" id="CHEBI:15377"/>
        <dbReference type="ChEBI" id="CHEBI:16044"/>
        <dbReference type="ChEBI" id="CHEBI:24646"/>
        <dbReference type="ChEBI" id="CHEBI:44120"/>
        <dbReference type="ChEBI" id="CHEBI:132124"/>
    </reaction>
</comment>
<reference evidence="7 8" key="1">
    <citation type="journal article" date="2014" name="Int. J. Syst. Evol. Microbiol.">
        <title>Complete genome sequence of Corynebacterium casei LMG S-19264T (=DSM 44701T), isolated from a smear-ripened cheese.</title>
        <authorList>
            <consortium name="US DOE Joint Genome Institute (JGI-PGF)"/>
            <person name="Walter F."/>
            <person name="Albersmeier A."/>
            <person name="Kalinowski J."/>
            <person name="Ruckert C."/>
        </authorList>
    </citation>
    <scope>NUCLEOTIDE SEQUENCE [LARGE SCALE GENOMIC DNA]</scope>
    <source>
        <strain evidence="7 8">CGMCC 1.7286</strain>
    </source>
</reference>
<feature type="domain" description="Oxidoreductase molybdopterin-binding" evidence="6">
    <location>
        <begin position="111"/>
        <end position="268"/>
    </location>
</feature>
<dbReference type="InterPro" id="IPR022867">
    <property type="entry name" value="MsrP"/>
</dbReference>
<evidence type="ECO:0000259" key="6">
    <source>
        <dbReference type="Pfam" id="PF00174"/>
    </source>
</evidence>
<dbReference type="Proteomes" id="UP000599578">
    <property type="component" value="Unassembled WGS sequence"/>
</dbReference>
<dbReference type="EMBL" id="BMLT01000016">
    <property type="protein sequence ID" value="GGO88206.1"/>
    <property type="molecule type" value="Genomic_DNA"/>
</dbReference>
<comment type="subunit">
    <text evidence="5">Heterodimer of a catalytic subunit (MsrP) and a heme-binding subunit (MsrQ).</text>
</comment>
<feature type="binding site" evidence="5">
    <location>
        <begin position="251"/>
        <end position="253"/>
    </location>
    <ligand>
        <name>Mo-molybdopterin</name>
        <dbReference type="ChEBI" id="CHEBI:71302"/>
    </ligand>
</feature>
<evidence type="ECO:0000313" key="7">
    <source>
        <dbReference type="EMBL" id="GGO88206.1"/>
    </source>
</evidence>
<comment type="similarity">
    <text evidence="5">Belongs to the MsrP family.</text>
</comment>
<dbReference type="InterPro" id="IPR036374">
    <property type="entry name" value="OxRdtase_Mopterin-bd_sf"/>
</dbReference>
<accession>A0A918DYJ0</accession>
<keyword evidence="4 5" id="KW-0560">Oxidoreductase</keyword>
<keyword evidence="2 5" id="KW-0479">Metal-binding</keyword>
<feature type="binding site" evidence="5">
    <location>
        <position position="92"/>
    </location>
    <ligand>
        <name>Mo-molybdopterin</name>
        <dbReference type="ChEBI" id="CHEBI:71302"/>
    </ligand>
</feature>
<dbReference type="PROSITE" id="PS51318">
    <property type="entry name" value="TAT"/>
    <property type="match status" value="1"/>
</dbReference>
<evidence type="ECO:0000256" key="5">
    <source>
        <dbReference type="HAMAP-Rule" id="MF_01206"/>
    </source>
</evidence>
<keyword evidence="8" id="KW-1185">Reference proteome</keyword>
<feature type="binding site" evidence="5">
    <location>
        <position position="150"/>
    </location>
    <ligand>
        <name>Mo-molybdopterin</name>
        <dbReference type="ChEBI" id="CHEBI:71302"/>
    </ligand>
    <ligandPart>
        <name>Mo</name>
        <dbReference type="ChEBI" id="CHEBI:28685"/>
    </ligandPart>
</feature>
<comment type="caution">
    <text evidence="7">The sequence shown here is derived from an EMBL/GenBank/DDBJ whole genome shotgun (WGS) entry which is preliminary data.</text>
</comment>